<proteinExistence type="predicted"/>
<feature type="transmembrane region" description="Helical" evidence="1">
    <location>
        <begin position="131"/>
        <end position="153"/>
    </location>
</feature>
<feature type="transmembrane region" description="Helical" evidence="1">
    <location>
        <begin position="211"/>
        <end position="233"/>
    </location>
</feature>
<evidence type="ECO:0000256" key="1">
    <source>
        <dbReference type="SAM" id="Phobius"/>
    </source>
</evidence>
<sequence length="248" mass="26556">MSTIDDVLPITTSPDLTSRNGFYRMVRRCMKERSRDALRAYVRVPADTPKGFATKSLAELAASLATTDEAVAKALLDEAEATFQEPHDRIESAERRATTLQGTVAIAASVATASGGLLLDPSKINGQTWRAVVAILLLLFIACLVGCAMRAVAATSRIYDFEDPGPDRITDRVSKDKCAVLTYRAAELLRASAVAHEIGRAKVGLLRSAAWWFRLAIFVLAVLGVVIALYAIVGPQPEPAAAAATART</sequence>
<dbReference type="EMBL" id="CADCVT010000233">
    <property type="protein sequence ID" value="CAA9507541.1"/>
    <property type="molecule type" value="Genomic_DNA"/>
</dbReference>
<keyword evidence="1" id="KW-0812">Transmembrane</keyword>
<reference evidence="2" key="1">
    <citation type="submission" date="2020-02" db="EMBL/GenBank/DDBJ databases">
        <authorList>
            <person name="Meier V. D."/>
        </authorList>
    </citation>
    <scope>NUCLEOTIDE SEQUENCE</scope>
    <source>
        <strain evidence="2">AVDCRST_MAG85</strain>
    </source>
</reference>
<name>A0A6J4SWQ9_9ACTN</name>
<keyword evidence="1" id="KW-0472">Membrane</keyword>
<dbReference type="AlphaFoldDB" id="A0A6J4SWQ9"/>
<keyword evidence="1" id="KW-1133">Transmembrane helix</keyword>
<accession>A0A6J4SWQ9</accession>
<gene>
    <name evidence="2" type="ORF">AVDCRST_MAG85-2133</name>
</gene>
<evidence type="ECO:0000313" key="2">
    <source>
        <dbReference type="EMBL" id="CAA9507541.1"/>
    </source>
</evidence>
<feature type="transmembrane region" description="Helical" evidence="1">
    <location>
        <begin position="99"/>
        <end position="119"/>
    </location>
</feature>
<organism evidence="2">
    <name type="scientific">uncultured Solirubrobacteraceae bacterium</name>
    <dbReference type="NCBI Taxonomy" id="1162706"/>
    <lineage>
        <taxon>Bacteria</taxon>
        <taxon>Bacillati</taxon>
        <taxon>Actinomycetota</taxon>
        <taxon>Thermoleophilia</taxon>
        <taxon>Solirubrobacterales</taxon>
        <taxon>Solirubrobacteraceae</taxon>
        <taxon>environmental samples</taxon>
    </lineage>
</organism>
<protein>
    <submittedName>
        <fullName evidence="2">Uncharacterized protein</fullName>
    </submittedName>
</protein>